<dbReference type="FunFam" id="3.90.980.10:FF:000001">
    <property type="entry name" value="DNA primase"/>
    <property type="match status" value="1"/>
</dbReference>
<comment type="similarity">
    <text evidence="12 13">Belongs to the DnaG primase family.</text>
</comment>
<evidence type="ECO:0000256" key="6">
    <source>
        <dbReference type="ARBA" id="ARBA00022723"/>
    </source>
</evidence>
<dbReference type="GO" id="GO:0003899">
    <property type="term" value="F:DNA-directed RNA polymerase activity"/>
    <property type="evidence" value="ECO:0007669"/>
    <property type="project" value="UniProtKB-UniRule"/>
</dbReference>
<dbReference type="SUPFAM" id="SSF56731">
    <property type="entry name" value="DNA primase core"/>
    <property type="match status" value="1"/>
</dbReference>
<comment type="catalytic activity">
    <reaction evidence="12">
        <text>ssDNA + n NTP = ssDNA/pppN(pN)n-1 hybrid + (n-1) diphosphate.</text>
        <dbReference type="EC" id="2.7.7.101"/>
    </reaction>
</comment>
<keyword evidence="2 12" id="KW-0639">Primosome</keyword>
<evidence type="ECO:0000256" key="4">
    <source>
        <dbReference type="ARBA" id="ARBA00022695"/>
    </source>
</evidence>
<keyword evidence="9" id="KW-0460">Magnesium</keyword>
<dbReference type="CDD" id="cd03364">
    <property type="entry name" value="TOPRIM_DnaG_primases"/>
    <property type="match status" value="1"/>
</dbReference>
<keyword evidence="1 12" id="KW-0240">DNA-directed RNA polymerase</keyword>
<keyword evidence="4 12" id="KW-0548">Nucleotidyltransferase</keyword>
<gene>
    <name evidence="12" type="primary">dnaG</name>
    <name evidence="17" type="ORF">D7D52_23590</name>
</gene>
<dbReference type="PANTHER" id="PTHR30313">
    <property type="entry name" value="DNA PRIMASE"/>
    <property type="match status" value="1"/>
</dbReference>
<dbReference type="GO" id="GO:0000428">
    <property type="term" value="C:DNA-directed RNA polymerase complex"/>
    <property type="evidence" value="ECO:0007669"/>
    <property type="project" value="UniProtKB-KW"/>
</dbReference>
<keyword evidence="5 12" id="KW-0235">DNA replication</keyword>
<dbReference type="SMART" id="SM00493">
    <property type="entry name" value="TOPRIM"/>
    <property type="match status" value="1"/>
</dbReference>
<keyword evidence="10 12" id="KW-0238">DNA-binding</keyword>
<name>A0A386ZGS2_9NOCA</name>
<dbReference type="InterPro" id="IPR006295">
    <property type="entry name" value="DNA_primase_DnaG"/>
</dbReference>
<evidence type="ECO:0000313" key="17">
    <source>
        <dbReference type="EMBL" id="AYF76314.1"/>
    </source>
</evidence>
<dbReference type="Proteomes" id="UP000267164">
    <property type="component" value="Chromosome"/>
</dbReference>
<dbReference type="InterPro" id="IPR050219">
    <property type="entry name" value="DnaG_primase"/>
</dbReference>
<dbReference type="GO" id="GO:1990077">
    <property type="term" value="C:primosome complex"/>
    <property type="evidence" value="ECO:0007669"/>
    <property type="project" value="UniProtKB-KW"/>
</dbReference>
<feature type="zinc finger region" description="CHC2-type" evidence="12 14">
    <location>
        <begin position="41"/>
        <end position="65"/>
    </location>
</feature>
<dbReference type="InterPro" id="IPR030846">
    <property type="entry name" value="DnaG_bac"/>
</dbReference>
<keyword evidence="18" id="KW-1185">Reference proteome</keyword>
<dbReference type="InterPro" id="IPR034151">
    <property type="entry name" value="TOPRIM_DnaG_bac"/>
</dbReference>
<dbReference type="HAMAP" id="MF_00974">
    <property type="entry name" value="DNA_primase_DnaG"/>
    <property type="match status" value="1"/>
</dbReference>
<evidence type="ECO:0000256" key="3">
    <source>
        <dbReference type="ARBA" id="ARBA00022679"/>
    </source>
</evidence>
<evidence type="ECO:0000313" key="18">
    <source>
        <dbReference type="Proteomes" id="UP000267164"/>
    </source>
</evidence>
<dbReference type="EC" id="2.7.7.101" evidence="12"/>
<dbReference type="NCBIfam" id="TIGR01391">
    <property type="entry name" value="dnaG"/>
    <property type="match status" value="1"/>
</dbReference>
<comment type="subunit">
    <text evidence="12">Monomer. Interacts with DnaB.</text>
</comment>
<dbReference type="InterPro" id="IPR006171">
    <property type="entry name" value="TOPRIM_dom"/>
</dbReference>
<evidence type="ECO:0000256" key="12">
    <source>
        <dbReference type="HAMAP-Rule" id="MF_00974"/>
    </source>
</evidence>
<feature type="region of interest" description="Disordered" evidence="15">
    <location>
        <begin position="442"/>
        <end position="479"/>
    </location>
</feature>
<sequence length="638" mass="69829">MAGRIPDRDIAAIRERVRIEDVVGEYVALRRAGADSMKGLCPFHDEKSPSFHVRPNHGVFHCFGCGEGGDAFAFLQKIEHVGFVEAVEQLADRIGYKITYEGGGTSVQRDRGTRARLVAANAAAHEFYVSQLGEPQAEAARKYLTDRNFDHNAARQFGCGYAPSGWDSLTKHLLRKGFDFKELEAAGLSKQGQRGPMDRFHRRLLWPIRNLGGEVIGFGARRLYDDDTMTAKYINTSETLLYKKSQVLFGLDHAKREIAKGHQAVVVEGYTDVMAMHLAGVKTAVASCGTAFGDEHLAILRRLLMDDNFWRGEIIYTFDGDAAGQAAALKAFSGDQKLAGQTYIAIAPDGLDPCELRQRNGDGAVRDLVARRVPLYEFVVRGLLAEHNLDSPEGQVEALRRAVPVVSQIKDFALRKAYATKLAGWVGWDDIQQVVRRVGDEARKTARGGNVKPGIPERQARQEVSPPPAARPNPHDPTLLPQRQTLAAVLQYPAYAGPVFDSLEPEAFTHPAYVAVQTAITEAGGTAAGLNGAEWVAAVADNTDDLTLRALVSELAAEPLPVKSADDMPRFVTGVLARTQEAWVGRQIAELKSKLQRISSTEQSDSYMALFGDLVALEQYRKSLLTQAMGNSDDFAGV</sequence>
<keyword evidence="8 12" id="KW-0862">Zinc</keyword>
<dbReference type="SUPFAM" id="SSF57783">
    <property type="entry name" value="Zinc beta-ribbon"/>
    <property type="match status" value="1"/>
</dbReference>
<dbReference type="Pfam" id="PF13662">
    <property type="entry name" value="Toprim_4"/>
    <property type="match status" value="1"/>
</dbReference>
<keyword evidence="11 12" id="KW-0804">Transcription</keyword>
<dbReference type="Gene3D" id="3.90.980.10">
    <property type="entry name" value="DNA primase, catalytic core, N-terminal domain"/>
    <property type="match status" value="1"/>
</dbReference>
<reference evidence="17 18" key="1">
    <citation type="submission" date="2018-09" db="EMBL/GenBank/DDBJ databases">
        <title>Nocardia yunnanensis sp. nov., an actinomycete isolated from a soil sample.</title>
        <authorList>
            <person name="Zhang J."/>
        </authorList>
    </citation>
    <scope>NUCLEOTIDE SEQUENCE [LARGE SCALE GENOMIC DNA]</scope>
    <source>
        <strain evidence="17 18">CFHS0054</strain>
    </source>
</reference>
<evidence type="ECO:0000256" key="5">
    <source>
        <dbReference type="ARBA" id="ARBA00022705"/>
    </source>
</evidence>
<dbReference type="EMBL" id="CP032568">
    <property type="protein sequence ID" value="AYF76314.1"/>
    <property type="molecule type" value="Genomic_DNA"/>
</dbReference>
<dbReference type="Gene3D" id="3.40.1360.10">
    <property type="match status" value="1"/>
</dbReference>
<evidence type="ECO:0000256" key="15">
    <source>
        <dbReference type="SAM" id="MobiDB-lite"/>
    </source>
</evidence>
<dbReference type="AlphaFoldDB" id="A0A386ZGS2"/>
<dbReference type="GO" id="GO:0006269">
    <property type="term" value="P:DNA replication, synthesis of primer"/>
    <property type="evidence" value="ECO:0007669"/>
    <property type="project" value="UniProtKB-UniRule"/>
</dbReference>
<dbReference type="Pfam" id="PF08275">
    <property type="entry name" value="DNAG_N"/>
    <property type="match status" value="1"/>
</dbReference>
<dbReference type="FunFam" id="3.90.580.10:FF:000001">
    <property type="entry name" value="DNA primase"/>
    <property type="match status" value="1"/>
</dbReference>
<dbReference type="KEGG" id="nyu:D7D52_23590"/>
<evidence type="ECO:0000256" key="2">
    <source>
        <dbReference type="ARBA" id="ARBA00022515"/>
    </source>
</evidence>
<dbReference type="Pfam" id="PF10410">
    <property type="entry name" value="DnaB_bind"/>
    <property type="match status" value="1"/>
</dbReference>
<dbReference type="InterPro" id="IPR037068">
    <property type="entry name" value="DNA_primase_core_N_sf"/>
</dbReference>
<evidence type="ECO:0000256" key="1">
    <source>
        <dbReference type="ARBA" id="ARBA00022478"/>
    </source>
</evidence>
<dbReference type="SMART" id="SM00400">
    <property type="entry name" value="ZnF_CHCC"/>
    <property type="match status" value="1"/>
</dbReference>
<dbReference type="Pfam" id="PF01807">
    <property type="entry name" value="Zn_ribbon_DnaG"/>
    <property type="match status" value="1"/>
</dbReference>
<evidence type="ECO:0000256" key="13">
    <source>
        <dbReference type="PIRNR" id="PIRNR002811"/>
    </source>
</evidence>
<accession>A0A386ZGS2</accession>
<comment type="function">
    <text evidence="12 13">RNA polymerase that catalyzes the synthesis of short RNA molecules used as primers for DNA polymerase during DNA replication.</text>
</comment>
<organism evidence="17 18">
    <name type="scientific">Nocardia yunnanensis</name>
    <dbReference type="NCBI Taxonomy" id="2382165"/>
    <lineage>
        <taxon>Bacteria</taxon>
        <taxon>Bacillati</taxon>
        <taxon>Actinomycetota</taxon>
        <taxon>Actinomycetes</taxon>
        <taxon>Mycobacteriales</taxon>
        <taxon>Nocardiaceae</taxon>
        <taxon>Nocardia</taxon>
    </lineage>
</organism>
<keyword evidence="7 12" id="KW-0863">Zinc-finger</keyword>
<dbReference type="GO" id="GO:0008270">
    <property type="term" value="F:zinc ion binding"/>
    <property type="evidence" value="ECO:0007669"/>
    <property type="project" value="UniProtKB-UniRule"/>
</dbReference>
<dbReference type="OrthoDB" id="9803773at2"/>
<dbReference type="InterPro" id="IPR013173">
    <property type="entry name" value="DNA_primase_DnaG_DnaB-bd_dom"/>
</dbReference>
<dbReference type="InterPro" id="IPR036977">
    <property type="entry name" value="DNA_primase_Znf_CHC2"/>
</dbReference>
<evidence type="ECO:0000259" key="16">
    <source>
        <dbReference type="PROSITE" id="PS50880"/>
    </source>
</evidence>
<dbReference type="InterPro" id="IPR013264">
    <property type="entry name" value="DNAG_N"/>
</dbReference>
<comment type="cofactor">
    <cofactor evidence="12 13 14">
        <name>Zn(2+)</name>
        <dbReference type="ChEBI" id="CHEBI:29105"/>
    </cofactor>
    <text evidence="12 13 14">Binds 1 zinc ion per monomer.</text>
</comment>
<dbReference type="GO" id="GO:0005737">
    <property type="term" value="C:cytoplasm"/>
    <property type="evidence" value="ECO:0007669"/>
    <property type="project" value="TreeGrafter"/>
</dbReference>
<comment type="domain">
    <text evidence="12">Contains an N-terminal zinc-binding domain, a central core domain that contains the primase activity, and a C-terminal DnaB-binding domain.</text>
</comment>
<dbReference type="SMART" id="SM00766">
    <property type="entry name" value="DnaG_DnaB_bind"/>
    <property type="match status" value="1"/>
</dbReference>
<dbReference type="Pfam" id="PF08278">
    <property type="entry name" value="DnaG_DnaB_bind"/>
    <property type="match status" value="1"/>
</dbReference>
<evidence type="ECO:0000256" key="9">
    <source>
        <dbReference type="ARBA" id="ARBA00022842"/>
    </source>
</evidence>
<dbReference type="GO" id="GO:0003677">
    <property type="term" value="F:DNA binding"/>
    <property type="evidence" value="ECO:0007669"/>
    <property type="project" value="UniProtKB-KW"/>
</dbReference>
<keyword evidence="3 12" id="KW-0808">Transferase</keyword>
<feature type="domain" description="Toprim" evidence="16">
    <location>
        <begin position="262"/>
        <end position="348"/>
    </location>
</feature>
<evidence type="ECO:0000256" key="11">
    <source>
        <dbReference type="ARBA" id="ARBA00023163"/>
    </source>
</evidence>
<dbReference type="InterPro" id="IPR002694">
    <property type="entry name" value="Znf_CHC2"/>
</dbReference>
<keyword evidence="6 12" id="KW-0479">Metal-binding</keyword>
<proteinExistence type="inferred from homology"/>
<dbReference type="RefSeq" id="WP_120739710.1">
    <property type="nucleotide sequence ID" value="NZ_CP032568.1"/>
</dbReference>
<evidence type="ECO:0000256" key="7">
    <source>
        <dbReference type="ARBA" id="ARBA00022771"/>
    </source>
</evidence>
<evidence type="ECO:0000256" key="14">
    <source>
        <dbReference type="PIRSR" id="PIRSR002811-1"/>
    </source>
</evidence>
<evidence type="ECO:0000256" key="8">
    <source>
        <dbReference type="ARBA" id="ARBA00022833"/>
    </source>
</evidence>
<dbReference type="InterPro" id="IPR019475">
    <property type="entry name" value="DNA_primase_DnaB-bd"/>
</dbReference>
<dbReference type="PROSITE" id="PS50880">
    <property type="entry name" value="TOPRIM"/>
    <property type="match status" value="1"/>
</dbReference>
<dbReference type="Gene3D" id="3.90.580.10">
    <property type="entry name" value="Zinc finger, CHC2-type domain"/>
    <property type="match status" value="1"/>
</dbReference>
<dbReference type="PIRSF" id="PIRSF002811">
    <property type="entry name" value="DnaG"/>
    <property type="match status" value="1"/>
</dbReference>
<evidence type="ECO:0000256" key="10">
    <source>
        <dbReference type="ARBA" id="ARBA00023125"/>
    </source>
</evidence>
<dbReference type="PANTHER" id="PTHR30313:SF2">
    <property type="entry name" value="DNA PRIMASE"/>
    <property type="match status" value="1"/>
</dbReference>
<protein>
    <recommendedName>
        <fullName evidence="12 13">DNA primase</fullName>
        <ecNumber evidence="12">2.7.7.101</ecNumber>
    </recommendedName>
</protein>